<accession>A0A2T6ZQP4</accession>
<comment type="caution">
    <text evidence="1">The sequence shown here is derived from an EMBL/GenBank/DDBJ whole genome shotgun (WGS) entry which is preliminary data.</text>
</comment>
<reference evidence="1 2" key="1">
    <citation type="submission" date="2017-04" db="EMBL/GenBank/DDBJ databases">
        <title>Draft genome sequence of Tuber borchii Vittad., a whitish edible truffle.</title>
        <authorList>
            <consortium name="DOE Joint Genome Institute"/>
            <person name="Murat C."/>
            <person name="Kuo A."/>
            <person name="Barry K.W."/>
            <person name="Clum A."/>
            <person name="Dockter R.B."/>
            <person name="Fauchery L."/>
            <person name="Iotti M."/>
            <person name="Kohler A."/>
            <person name="Labutti K."/>
            <person name="Lindquist E.A."/>
            <person name="Lipzen A."/>
            <person name="Ohm R.A."/>
            <person name="Wang M."/>
            <person name="Grigoriev I.V."/>
            <person name="Zambonelli A."/>
            <person name="Martin F.M."/>
        </authorList>
    </citation>
    <scope>NUCLEOTIDE SEQUENCE [LARGE SCALE GENOMIC DNA]</scope>
    <source>
        <strain evidence="1 2">Tbo3840</strain>
    </source>
</reference>
<evidence type="ECO:0000313" key="1">
    <source>
        <dbReference type="EMBL" id="PUU77802.1"/>
    </source>
</evidence>
<proteinExistence type="predicted"/>
<name>A0A2T6ZQP4_TUBBO</name>
<evidence type="ECO:0000313" key="2">
    <source>
        <dbReference type="Proteomes" id="UP000244722"/>
    </source>
</evidence>
<protein>
    <submittedName>
        <fullName evidence="1">Uncharacterized protein</fullName>
    </submittedName>
</protein>
<keyword evidence="2" id="KW-1185">Reference proteome</keyword>
<sequence>MSCAGTKTSPMALWDTNKEEGRGCGCWDQSSTQDSLYCESSDCEVLVADGVGALLVYSQTTHASNSRSRLQTSRLPRRLPAEFPTCDFQAPSLPIRLHPSTHSTCMFPSQVLCHSARYRVRALSCAVGWMVAHDSAQRALIQNLMFTTRLVFGVSSMVPSSTIKVACRARPVFYYYSLLVYR</sequence>
<gene>
    <name evidence="1" type="ORF">B9Z19DRAFT_133274</name>
</gene>
<dbReference type="AlphaFoldDB" id="A0A2T6ZQP4"/>
<dbReference type="EMBL" id="NESQ01000139">
    <property type="protein sequence ID" value="PUU77802.1"/>
    <property type="molecule type" value="Genomic_DNA"/>
</dbReference>
<organism evidence="1 2">
    <name type="scientific">Tuber borchii</name>
    <name type="common">White truffle</name>
    <dbReference type="NCBI Taxonomy" id="42251"/>
    <lineage>
        <taxon>Eukaryota</taxon>
        <taxon>Fungi</taxon>
        <taxon>Dikarya</taxon>
        <taxon>Ascomycota</taxon>
        <taxon>Pezizomycotina</taxon>
        <taxon>Pezizomycetes</taxon>
        <taxon>Pezizales</taxon>
        <taxon>Tuberaceae</taxon>
        <taxon>Tuber</taxon>
    </lineage>
</organism>
<dbReference type="Proteomes" id="UP000244722">
    <property type="component" value="Unassembled WGS sequence"/>
</dbReference>